<keyword evidence="1" id="KW-0413">Isomerase</keyword>
<dbReference type="SUPFAM" id="SSF54427">
    <property type="entry name" value="NTF2-like"/>
    <property type="match status" value="1"/>
</dbReference>
<sequence length="144" mass="15744">MHDETLSANKAVVQRYIDEIQNGHAIETIDDIFAVDFMDHTASGGGAFVGGLDGLKAGYTLFLKAFPDLQATVEAIIAEGDRVVAYKTLTGTHSDTWLDIPATGAQVAFRIVSIYRVRNGKIQEFWGLQDETALRQQLNDARTG</sequence>
<dbReference type="InterPro" id="IPR009959">
    <property type="entry name" value="Cyclase_SnoaL-like"/>
</dbReference>
<dbReference type="Gene3D" id="3.10.450.50">
    <property type="match status" value="1"/>
</dbReference>
<dbReference type="PANTHER" id="PTHR38436">
    <property type="entry name" value="POLYKETIDE CYCLASE SNOAL-LIKE DOMAIN"/>
    <property type="match status" value="1"/>
</dbReference>
<dbReference type="AlphaFoldDB" id="A0A2P8FE57"/>
<dbReference type="PANTHER" id="PTHR38436:SF1">
    <property type="entry name" value="ESTER CYCLASE"/>
    <property type="match status" value="1"/>
</dbReference>
<dbReference type="GO" id="GO:0030638">
    <property type="term" value="P:polyketide metabolic process"/>
    <property type="evidence" value="ECO:0007669"/>
    <property type="project" value="InterPro"/>
</dbReference>
<reference evidence="1 2" key="1">
    <citation type="submission" date="2018-03" db="EMBL/GenBank/DDBJ databases">
        <title>Genomic Encyclopedia of Archaeal and Bacterial Type Strains, Phase II (KMG-II): from individual species to whole genera.</title>
        <authorList>
            <person name="Goeker M."/>
        </authorList>
    </citation>
    <scope>NUCLEOTIDE SEQUENCE [LARGE SCALE GENOMIC DNA]</scope>
    <source>
        <strain evidence="1 2">DSM 100673</strain>
    </source>
</reference>
<dbReference type="RefSeq" id="WP_106608031.1">
    <property type="nucleotide sequence ID" value="NZ_PYGJ01000004.1"/>
</dbReference>
<dbReference type="OrthoDB" id="129343at2"/>
<dbReference type="Pfam" id="PF07366">
    <property type="entry name" value="SnoaL"/>
    <property type="match status" value="1"/>
</dbReference>
<protein>
    <submittedName>
        <fullName evidence="1">Steroid delta-isomerase-like uncharacterized protein</fullName>
    </submittedName>
</protein>
<evidence type="ECO:0000313" key="1">
    <source>
        <dbReference type="EMBL" id="PSL20005.1"/>
    </source>
</evidence>
<proteinExistence type="predicted"/>
<dbReference type="Proteomes" id="UP000240418">
    <property type="component" value="Unassembled WGS sequence"/>
</dbReference>
<comment type="caution">
    <text evidence="1">The sequence shown here is derived from an EMBL/GenBank/DDBJ whole genome shotgun (WGS) entry which is preliminary data.</text>
</comment>
<dbReference type="GO" id="GO:0016853">
    <property type="term" value="F:isomerase activity"/>
    <property type="evidence" value="ECO:0007669"/>
    <property type="project" value="UniProtKB-KW"/>
</dbReference>
<name>A0A2P8FE57_9RHOB</name>
<organism evidence="1 2">
    <name type="scientific">Shimia abyssi</name>
    <dbReference type="NCBI Taxonomy" id="1662395"/>
    <lineage>
        <taxon>Bacteria</taxon>
        <taxon>Pseudomonadati</taxon>
        <taxon>Pseudomonadota</taxon>
        <taxon>Alphaproteobacteria</taxon>
        <taxon>Rhodobacterales</taxon>
        <taxon>Roseobacteraceae</taxon>
    </lineage>
</organism>
<evidence type="ECO:0000313" key="2">
    <source>
        <dbReference type="Proteomes" id="UP000240418"/>
    </source>
</evidence>
<dbReference type="InterPro" id="IPR032710">
    <property type="entry name" value="NTF2-like_dom_sf"/>
</dbReference>
<dbReference type="EMBL" id="PYGJ01000004">
    <property type="protein sequence ID" value="PSL20005.1"/>
    <property type="molecule type" value="Genomic_DNA"/>
</dbReference>
<accession>A0A2P8FE57</accession>
<gene>
    <name evidence="1" type="ORF">CLV88_10464</name>
</gene>
<keyword evidence="2" id="KW-1185">Reference proteome</keyword>